<keyword evidence="13" id="KW-0949">S-adenosyl-L-methionine</keyword>
<dbReference type="InterPro" id="IPR003726">
    <property type="entry name" value="HCY_dom"/>
</dbReference>
<protein>
    <recommendedName>
        <fullName evidence="8">Methionine synthase</fullName>
        <ecNumber evidence="7">2.1.1.13</ecNumber>
    </recommendedName>
    <alternativeName>
        <fullName evidence="19">5-methyltetrahydrofolate--homocysteine methyltransferase</fullName>
    </alternativeName>
</protein>
<name>A0A424YH96_9FIRM</name>
<comment type="cofactor">
    <cofactor evidence="3">
        <name>methylcob(III)alamin</name>
        <dbReference type="ChEBI" id="CHEBI:28115"/>
    </cofactor>
</comment>
<keyword evidence="17" id="KW-0170">Cobalt</keyword>
<evidence type="ECO:0000256" key="18">
    <source>
        <dbReference type="ARBA" id="ARBA00025552"/>
    </source>
</evidence>
<dbReference type="GO" id="GO:0046653">
    <property type="term" value="P:tetrahydrofolate metabolic process"/>
    <property type="evidence" value="ECO:0007669"/>
    <property type="project" value="TreeGrafter"/>
</dbReference>
<dbReference type="PANTHER" id="PTHR45833">
    <property type="entry name" value="METHIONINE SYNTHASE"/>
    <property type="match status" value="1"/>
</dbReference>
<dbReference type="InterPro" id="IPR011005">
    <property type="entry name" value="Dihydropteroate_synth-like_sf"/>
</dbReference>
<accession>A0A424YH96</accession>
<evidence type="ECO:0000256" key="12">
    <source>
        <dbReference type="ARBA" id="ARBA00022679"/>
    </source>
</evidence>
<evidence type="ECO:0000259" key="23">
    <source>
        <dbReference type="PROSITE" id="PS51332"/>
    </source>
</evidence>
<feature type="binding site" evidence="20">
    <location>
        <position position="208"/>
    </location>
    <ligand>
        <name>Zn(2+)</name>
        <dbReference type="ChEBI" id="CHEBI:29105"/>
    </ligand>
</feature>
<dbReference type="SUPFAM" id="SSF52242">
    <property type="entry name" value="Cobalamin (vitamin B12)-binding domain"/>
    <property type="match status" value="1"/>
</dbReference>
<comment type="caution">
    <text evidence="25">The sequence shown here is derived from an EMBL/GenBank/DDBJ whole genome shotgun (WGS) entry which is preliminary data.</text>
</comment>
<feature type="domain" description="Pterin-binding" evidence="22">
    <location>
        <begin position="319"/>
        <end position="563"/>
    </location>
</feature>
<dbReference type="GO" id="GO:0050667">
    <property type="term" value="P:homocysteine metabolic process"/>
    <property type="evidence" value="ECO:0007669"/>
    <property type="project" value="TreeGrafter"/>
</dbReference>
<dbReference type="InterPro" id="IPR006158">
    <property type="entry name" value="Cobalamin-bd"/>
</dbReference>
<dbReference type="Pfam" id="PF00809">
    <property type="entry name" value="Pterin_bind"/>
    <property type="match status" value="1"/>
</dbReference>
<evidence type="ECO:0000256" key="8">
    <source>
        <dbReference type="ARBA" id="ARBA00013998"/>
    </source>
</evidence>
<dbReference type="InterPro" id="IPR036589">
    <property type="entry name" value="HCY_dom_sf"/>
</dbReference>
<feature type="domain" description="B12-binding N-terminal" evidence="24">
    <location>
        <begin position="594"/>
        <end position="688"/>
    </location>
</feature>
<dbReference type="GO" id="GO:0032259">
    <property type="term" value="P:methylation"/>
    <property type="evidence" value="ECO:0007669"/>
    <property type="project" value="UniProtKB-KW"/>
</dbReference>
<keyword evidence="12 20" id="KW-0808">Transferase</keyword>
<dbReference type="EMBL" id="QZAA01000066">
    <property type="protein sequence ID" value="RQD77488.1"/>
    <property type="molecule type" value="Genomic_DNA"/>
</dbReference>
<dbReference type="SMART" id="SM01018">
    <property type="entry name" value="B12-binding_2"/>
    <property type="match status" value="1"/>
</dbReference>
<evidence type="ECO:0000259" key="21">
    <source>
        <dbReference type="PROSITE" id="PS50970"/>
    </source>
</evidence>
<dbReference type="SUPFAM" id="SSF51717">
    <property type="entry name" value="Dihydropteroate synthetase-like"/>
    <property type="match status" value="1"/>
</dbReference>
<dbReference type="Pfam" id="PF02607">
    <property type="entry name" value="B12-binding_2"/>
    <property type="match status" value="1"/>
</dbReference>
<dbReference type="PROSITE" id="PS51337">
    <property type="entry name" value="B12_BINDING_NTER"/>
    <property type="match status" value="1"/>
</dbReference>
<dbReference type="InterPro" id="IPR000489">
    <property type="entry name" value="Pterin-binding_dom"/>
</dbReference>
<dbReference type="InterPro" id="IPR050554">
    <property type="entry name" value="Met_Synthase/Corrinoid"/>
</dbReference>
<organism evidence="25 26">
    <name type="scientific">Candidatus Syntrophonatronum acetioxidans</name>
    <dbReference type="NCBI Taxonomy" id="1795816"/>
    <lineage>
        <taxon>Bacteria</taxon>
        <taxon>Bacillati</taxon>
        <taxon>Bacillota</taxon>
        <taxon>Clostridia</taxon>
        <taxon>Eubacteriales</taxon>
        <taxon>Syntrophomonadaceae</taxon>
        <taxon>Candidatus Syntrophonatronum</taxon>
    </lineage>
</organism>
<dbReference type="Gene3D" id="3.40.50.280">
    <property type="entry name" value="Cobalamin-binding domain"/>
    <property type="match status" value="1"/>
</dbReference>
<dbReference type="UniPathway" id="UPA00051">
    <property type="reaction ID" value="UER00081"/>
</dbReference>
<feature type="binding site" evidence="20">
    <location>
        <position position="274"/>
    </location>
    <ligand>
        <name>Zn(2+)</name>
        <dbReference type="ChEBI" id="CHEBI:29105"/>
    </ligand>
</feature>
<dbReference type="InterPro" id="IPR036594">
    <property type="entry name" value="Meth_synthase_dom"/>
</dbReference>
<dbReference type="Gene3D" id="3.20.20.20">
    <property type="entry name" value="Dihydropteroate synthase-like"/>
    <property type="match status" value="1"/>
</dbReference>
<evidence type="ECO:0000256" key="15">
    <source>
        <dbReference type="ARBA" id="ARBA00022833"/>
    </source>
</evidence>
<evidence type="ECO:0000256" key="20">
    <source>
        <dbReference type="PROSITE-ProRule" id="PRU00333"/>
    </source>
</evidence>
<dbReference type="CDD" id="cd02070">
    <property type="entry name" value="corrinoid_protein_B12-BD"/>
    <property type="match status" value="1"/>
</dbReference>
<dbReference type="PROSITE" id="PS50970">
    <property type="entry name" value="HCY"/>
    <property type="match status" value="1"/>
</dbReference>
<evidence type="ECO:0000256" key="10">
    <source>
        <dbReference type="ARBA" id="ARBA00022605"/>
    </source>
</evidence>
<dbReference type="InterPro" id="IPR036724">
    <property type="entry name" value="Cobalamin-bd_sf"/>
</dbReference>
<dbReference type="EC" id="2.1.1.13" evidence="7"/>
<keyword evidence="9 20" id="KW-0489">Methyltransferase</keyword>
<comment type="cofactor">
    <cofactor evidence="2 20">
        <name>Zn(2+)</name>
        <dbReference type="ChEBI" id="CHEBI:29105"/>
    </cofactor>
</comment>
<dbReference type="InterPro" id="IPR003759">
    <property type="entry name" value="Cbl-bd_cap"/>
</dbReference>
<evidence type="ECO:0000256" key="6">
    <source>
        <dbReference type="ARBA" id="ARBA00010854"/>
    </source>
</evidence>
<evidence type="ECO:0000256" key="5">
    <source>
        <dbReference type="ARBA" id="ARBA00010398"/>
    </source>
</evidence>
<feature type="domain" description="B12-binding" evidence="23">
    <location>
        <begin position="688"/>
        <end position="815"/>
    </location>
</feature>
<dbReference type="InterPro" id="IPR017215">
    <property type="entry name" value="MetH_bac"/>
</dbReference>
<evidence type="ECO:0000256" key="7">
    <source>
        <dbReference type="ARBA" id="ARBA00012032"/>
    </source>
</evidence>
<dbReference type="Pfam" id="PF02574">
    <property type="entry name" value="S-methyl_trans"/>
    <property type="match status" value="1"/>
</dbReference>
<dbReference type="PIRSF" id="PIRSF037472">
    <property type="entry name" value="DHPS_mtfrase"/>
    <property type="match status" value="1"/>
</dbReference>
<dbReference type="Gene3D" id="3.20.20.330">
    <property type="entry name" value="Homocysteine-binding-like domain"/>
    <property type="match status" value="1"/>
</dbReference>
<keyword evidence="10" id="KW-0028">Amino-acid biosynthesis</keyword>
<comment type="pathway">
    <text evidence="4">Amino-acid biosynthesis; L-methionine biosynthesis via de novo pathway; L-methionine from L-homocysteine (MetH route): step 1/1.</text>
</comment>
<keyword evidence="11" id="KW-0846">Cobalamin</keyword>
<evidence type="ECO:0000256" key="3">
    <source>
        <dbReference type="ARBA" id="ARBA00001956"/>
    </source>
</evidence>
<proteinExistence type="inferred from homology"/>
<keyword evidence="16" id="KW-0486">Methionine biosynthesis</keyword>
<dbReference type="AlphaFoldDB" id="A0A424YH96"/>
<dbReference type="GO" id="GO:0008705">
    <property type="term" value="F:methionine synthase activity"/>
    <property type="evidence" value="ECO:0007669"/>
    <property type="project" value="UniProtKB-EC"/>
</dbReference>
<comment type="similarity">
    <text evidence="6">Belongs to the methylamine corrinoid protein family.</text>
</comment>
<evidence type="ECO:0000313" key="26">
    <source>
        <dbReference type="Proteomes" id="UP000285138"/>
    </source>
</evidence>
<dbReference type="Proteomes" id="UP000285138">
    <property type="component" value="Unassembled WGS sequence"/>
</dbReference>
<evidence type="ECO:0000256" key="19">
    <source>
        <dbReference type="ARBA" id="ARBA00031040"/>
    </source>
</evidence>
<evidence type="ECO:0000256" key="2">
    <source>
        <dbReference type="ARBA" id="ARBA00001947"/>
    </source>
</evidence>
<comment type="function">
    <text evidence="18">Catalyzes the transfer of a methyl group from methyl-cobalamin to homocysteine, yielding enzyme-bound cob(I)alamin and methionine. Subsequently, remethylates the cofactor using methyltetrahydrofolate.</text>
</comment>
<evidence type="ECO:0000259" key="24">
    <source>
        <dbReference type="PROSITE" id="PS51337"/>
    </source>
</evidence>
<sequence>MGSKMGDLIDLKHPVLLDGGMGTILQKLLPHYKGCPEYLNLDKPEVIIETHRDYIKAGSHIIQTNTFGGNRVKLAGYNLQDQVEKINYQGVRLARQAAEGGALVSASLGPTGRFMEPFGDLSFQEAYEIFAEQARAFSRAGADLITIETMSDLGEVKAAVIAVKENTSLPLICQMTFTETGRTIAGTDPATFVHVVEALEVDALGANCSGGPKELLPVLEEMSRITNFPLSVQPNAGLPQLVAGETVFNLSKEEFARYGEKFLSLGVNLLGGCCGTDPEFIKTLKEKVSGKVPQKRNNPEYTVLTSRERSIYIGRGFEPAYVGDKINPTGRPLIARDLKTGKMENVCREAKEQWEAGTPILDVNVGMAGINQAEAMYKAIQGIQRVVDCSVAVDSTTPQVVEAGLQAFIGKPLVNSVNGEDKSLEALLPLAKKYGAALLGLVIDEKGIPATARERLKIAEKIVERALEYGIKRKDIFIDCLVLTASVHQEMVLESLETIRLVKEKLQVNALLGATNISHGMPCREILNATYIAMGYGAGMDMPILDPFDIRIREVIDVFRVFNGSDSYARDYIQKYGGKKVPYFYQGEKEGKLRKGEESGETIFSKIKKGVVNGEKEIITSLVEKALEGKASPGEIMDQALIPGMEEVGEEYEKGEIFLPQLLLAAETVKGALKVLKPYLSDEPGRNKGRVVICTVEGDIHDIGKNIVAMIMENHGFEVVDLGRDVPSSRVIEAAREYEADIVALSALMTTTMNEMPRVIQGLDREGLEPFIMVGGAVVTADYAQEIGAHGFARDAQGALKEAERLMKEKRKSKK</sequence>
<evidence type="ECO:0000256" key="4">
    <source>
        <dbReference type="ARBA" id="ARBA00005178"/>
    </source>
</evidence>
<gene>
    <name evidence="25" type="ORF">D5R97_02145</name>
</gene>
<evidence type="ECO:0000256" key="11">
    <source>
        <dbReference type="ARBA" id="ARBA00022628"/>
    </source>
</evidence>
<dbReference type="PROSITE" id="PS51332">
    <property type="entry name" value="B12_BINDING"/>
    <property type="match status" value="1"/>
</dbReference>
<evidence type="ECO:0000256" key="9">
    <source>
        <dbReference type="ARBA" id="ARBA00022603"/>
    </source>
</evidence>
<keyword evidence="14 20" id="KW-0479">Metal-binding</keyword>
<evidence type="ECO:0000259" key="22">
    <source>
        <dbReference type="PROSITE" id="PS50972"/>
    </source>
</evidence>
<evidence type="ECO:0000313" key="25">
    <source>
        <dbReference type="EMBL" id="RQD77488.1"/>
    </source>
</evidence>
<dbReference type="SUPFAM" id="SSF47644">
    <property type="entry name" value="Methionine synthase domain"/>
    <property type="match status" value="1"/>
</dbReference>
<dbReference type="FunFam" id="3.40.50.280:FF:000003">
    <property type="entry name" value="Dimethylamine methyltransferase corrinoid protein"/>
    <property type="match status" value="1"/>
</dbReference>
<comment type="similarity">
    <text evidence="5">Belongs to the vitamin-B12 dependent methionine synthase family.</text>
</comment>
<comment type="catalytic activity">
    <reaction evidence="1">
        <text>(6S)-5-methyl-5,6,7,8-tetrahydrofolate + L-homocysteine = (6S)-5,6,7,8-tetrahydrofolate + L-methionine</text>
        <dbReference type="Rhea" id="RHEA:11172"/>
        <dbReference type="ChEBI" id="CHEBI:18608"/>
        <dbReference type="ChEBI" id="CHEBI:57453"/>
        <dbReference type="ChEBI" id="CHEBI:57844"/>
        <dbReference type="ChEBI" id="CHEBI:58199"/>
        <dbReference type="EC" id="2.1.1.13"/>
    </reaction>
</comment>
<keyword evidence="15 20" id="KW-0862">Zinc</keyword>
<dbReference type="GO" id="GO:0046872">
    <property type="term" value="F:metal ion binding"/>
    <property type="evidence" value="ECO:0007669"/>
    <property type="project" value="UniProtKB-KW"/>
</dbReference>
<evidence type="ECO:0000256" key="14">
    <source>
        <dbReference type="ARBA" id="ARBA00022723"/>
    </source>
</evidence>
<dbReference type="SUPFAM" id="SSF82282">
    <property type="entry name" value="Homocysteine S-methyltransferase"/>
    <property type="match status" value="1"/>
</dbReference>
<dbReference type="Pfam" id="PF02310">
    <property type="entry name" value="B12-binding"/>
    <property type="match status" value="1"/>
</dbReference>
<dbReference type="GO" id="GO:0005829">
    <property type="term" value="C:cytosol"/>
    <property type="evidence" value="ECO:0007669"/>
    <property type="project" value="TreeGrafter"/>
</dbReference>
<dbReference type="PROSITE" id="PS50972">
    <property type="entry name" value="PTERIN_BINDING"/>
    <property type="match status" value="1"/>
</dbReference>
<evidence type="ECO:0000256" key="1">
    <source>
        <dbReference type="ARBA" id="ARBA00001700"/>
    </source>
</evidence>
<dbReference type="GO" id="GO:0031419">
    <property type="term" value="F:cobalamin binding"/>
    <property type="evidence" value="ECO:0007669"/>
    <property type="project" value="UniProtKB-KW"/>
</dbReference>
<feature type="domain" description="Hcy-binding" evidence="21">
    <location>
        <begin position="3"/>
        <end position="288"/>
    </location>
</feature>
<evidence type="ECO:0000256" key="16">
    <source>
        <dbReference type="ARBA" id="ARBA00023167"/>
    </source>
</evidence>
<reference evidence="25 26" key="1">
    <citation type="submission" date="2018-08" db="EMBL/GenBank/DDBJ databases">
        <title>The metabolism and importance of syntrophic acetate oxidation coupled to methane or sulfide production in haloalkaline environments.</title>
        <authorList>
            <person name="Timmers P.H.A."/>
            <person name="Vavourakis C.D."/>
            <person name="Sorokin D.Y."/>
            <person name="Sinninghe Damste J.S."/>
            <person name="Muyzer G."/>
            <person name="Stams A.J.M."/>
            <person name="Plugge C.M."/>
        </authorList>
    </citation>
    <scope>NUCLEOTIDE SEQUENCE [LARGE SCALE GENOMIC DNA]</scope>
    <source>
        <strain evidence="25">MSAO_Bac1</strain>
    </source>
</reference>
<feature type="binding site" evidence="20">
    <location>
        <position position="273"/>
    </location>
    <ligand>
        <name>Zn(2+)</name>
        <dbReference type="ChEBI" id="CHEBI:29105"/>
    </ligand>
</feature>
<evidence type="ECO:0000256" key="17">
    <source>
        <dbReference type="ARBA" id="ARBA00023285"/>
    </source>
</evidence>
<dbReference type="Gene3D" id="1.10.1240.10">
    <property type="entry name" value="Methionine synthase domain"/>
    <property type="match status" value="1"/>
</dbReference>
<evidence type="ECO:0000256" key="13">
    <source>
        <dbReference type="ARBA" id="ARBA00022691"/>
    </source>
</evidence>
<dbReference type="PANTHER" id="PTHR45833:SF1">
    <property type="entry name" value="METHIONINE SYNTHASE"/>
    <property type="match status" value="1"/>
</dbReference>